<dbReference type="OrthoDB" id="9783723at2"/>
<protein>
    <submittedName>
        <fullName evidence="3">Regulator of phenolic acid metabolism PadR</fullName>
    </submittedName>
</protein>
<dbReference type="Pfam" id="PF03551">
    <property type="entry name" value="PadR"/>
    <property type="match status" value="1"/>
</dbReference>
<name>A0A0R1HKB3_9LACO</name>
<evidence type="ECO:0000259" key="1">
    <source>
        <dbReference type="Pfam" id="PF03551"/>
    </source>
</evidence>
<accession>A0A0R1HKB3</accession>
<sequence>MAQKNRLKYIILGLLIDRPQTGYDLTKSFDSDIGEFWSANHSQIYPLLNRMETAGLLQHDQVQVGEKLVKKRYSVTDTGQQEFFRWLQEPSPLDNAHDEFLLKLYFVKDQHADLLRVMVTEQLALHQAKLDNLNAQLADKFPTTQQQTQSYGHYQLLRHAILRERDYVAWLGEI</sequence>
<dbReference type="STRING" id="1302272.FC96_GL000713"/>
<dbReference type="Gene3D" id="6.10.140.190">
    <property type="match status" value="1"/>
</dbReference>
<dbReference type="InterPro" id="IPR018309">
    <property type="entry name" value="Tscrpt_reg_PadR_C"/>
</dbReference>
<proteinExistence type="predicted"/>
<dbReference type="PANTHER" id="PTHR43252">
    <property type="entry name" value="TRANSCRIPTIONAL REGULATOR YQJI"/>
    <property type="match status" value="1"/>
</dbReference>
<dbReference type="PANTHER" id="PTHR43252:SF6">
    <property type="entry name" value="NEGATIVE TRANSCRIPTION REGULATOR PADR"/>
    <property type="match status" value="1"/>
</dbReference>
<dbReference type="InterPro" id="IPR036390">
    <property type="entry name" value="WH_DNA-bd_sf"/>
</dbReference>
<organism evidence="3 4">
    <name type="scientific">Secundilactobacillus kimchicus JCM 15530</name>
    <dbReference type="NCBI Taxonomy" id="1302272"/>
    <lineage>
        <taxon>Bacteria</taxon>
        <taxon>Bacillati</taxon>
        <taxon>Bacillota</taxon>
        <taxon>Bacilli</taxon>
        <taxon>Lactobacillales</taxon>
        <taxon>Lactobacillaceae</taxon>
        <taxon>Secundilactobacillus</taxon>
    </lineage>
</organism>
<feature type="domain" description="Transcription regulator PadR N-terminal" evidence="1">
    <location>
        <begin position="11"/>
        <end position="83"/>
    </location>
</feature>
<reference evidence="3 4" key="1">
    <citation type="journal article" date="2015" name="Genome Announc.">
        <title>Expanding the biotechnology potential of lactobacilli through comparative genomics of 213 strains and associated genera.</title>
        <authorList>
            <person name="Sun Z."/>
            <person name="Harris H.M."/>
            <person name="McCann A."/>
            <person name="Guo C."/>
            <person name="Argimon S."/>
            <person name="Zhang W."/>
            <person name="Yang X."/>
            <person name="Jeffery I.B."/>
            <person name="Cooney J.C."/>
            <person name="Kagawa T.F."/>
            <person name="Liu W."/>
            <person name="Song Y."/>
            <person name="Salvetti E."/>
            <person name="Wrobel A."/>
            <person name="Rasinkangas P."/>
            <person name="Parkhill J."/>
            <person name="Rea M.C."/>
            <person name="O'Sullivan O."/>
            <person name="Ritari J."/>
            <person name="Douillard F.P."/>
            <person name="Paul Ross R."/>
            <person name="Yang R."/>
            <person name="Briner A.E."/>
            <person name="Felis G.E."/>
            <person name="de Vos W.M."/>
            <person name="Barrangou R."/>
            <person name="Klaenhammer T.R."/>
            <person name="Caufield P.W."/>
            <person name="Cui Y."/>
            <person name="Zhang H."/>
            <person name="O'Toole P.W."/>
        </authorList>
    </citation>
    <scope>NUCLEOTIDE SEQUENCE [LARGE SCALE GENOMIC DNA]</scope>
    <source>
        <strain evidence="3 4">JCM 15530</strain>
    </source>
</reference>
<dbReference type="InterPro" id="IPR036388">
    <property type="entry name" value="WH-like_DNA-bd_sf"/>
</dbReference>
<dbReference type="Gene3D" id="1.10.10.10">
    <property type="entry name" value="Winged helix-like DNA-binding domain superfamily/Winged helix DNA-binding domain"/>
    <property type="match status" value="1"/>
</dbReference>
<dbReference type="AlphaFoldDB" id="A0A0R1HKB3"/>
<dbReference type="Proteomes" id="UP000050911">
    <property type="component" value="Unassembled WGS sequence"/>
</dbReference>
<keyword evidence="4" id="KW-1185">Reference proteome</keyword>
<evidence type="ECO:0000259" key="2">
    <source>
        <dbReference type="Pfam" id="PF10400"/>
    </source>
</evidence>
<comment type="caution">
    <text evidence="3">The sequence shown here is derived from an EMBL/GenBank/DDBJ whole genome shotgun (WGS) entry which is preliminary data.</text>
</comment>
<feature type="domain" description="Transcription regulator PadR C-terminal" evidence="2">
    <location>
        <begin position="98"/>
        <end position="173"/>
    </location>
</feature>
<gene>
    <name evidence="3" type="ORF">FC96_GL000713</name>
</gene>
<dbReference type="RefSeq" id="WP_056943071.1">
    <property type="nucleotide sequence ID" value="NZ_AZCX01000012.1"/>
</dbReference>
<dbReference type="SUPFAM" id="SSF46785">
    <property type="entry name" value="Winged helix' DNA-binding domain"/>
    <property type="match status" value="1"/>
</dbReference>
<dbReference type="Pfam" id="PF10400">
    <property type="entry name" value="Vir_act_alpha_C"/>
    <property type="match status" value="1"/>
</dbReference>
<evidence type="ECO:0000313" key="3">
    <source>
        <dbReference type="EMBL" id="KRK47093.1"/>
    </source>
</evidence>
<dbReference type="PATRIC" id="fig|1302272.5.peg.711"/>
<dbReference type="InterPro" id="IPR005149">
    <property type="entry name" value="Tscrpt_reg_PadR_N"/>
</dbReference>
<dbReference type="EMBL" id="AZCX01000012">
    <property type="protein sequence ID" value="KRK47093.1"/>
    <property type="molecule type" value="Genomic_DNA"/>
</dbReference>
<evidence type="ECO:0000313" key="4">
    <source>
        <dbReference type="Proteomes" id="UP000050911"/>
    </source>
</evidence>